<sequence length="122" mass="13771">MFIITQETAEAYKKAESETQLPQTINPETITDISATTINIVRDVSTSYVTSTTTEPTEIITPPAEAQVPKWTGPITPQKWMNFYTRVLSKFAANKDLKLTLKVVPTRVINLFHQFRKIRGTA</sequence>
<protein>
    <submittedName>
        <fullName evidence="1">Uncharacterized protein</fullName>
    </submittedName>
</protein>
<reference evidence="1" key="1">
    <citation type="submission" date="2021-05" db="EMBL/GenBank/DDBJ databases">
        <authorList>
            <person name="Pietrasiak N."/>
            <person name="Ward R."/>
            <person name="Stajich J.E."/>
            <person name="Kurbessoian T."/>
        </authorList>
    </citation>
    <scope>NUCLEOTIDE SEQUENCE</scope>
    <source>
        <strain evidence="1">GSE-NOS-MK-12-04C</strain>
    </source>
</reference>
<dbReference type="AlphaFoldDB" id="A0A951QQF1"/>
<dbReference type="Proteomes" id="UP000729701">
    <property type="component" value="Unassembled WGS sequence"/>
</dbReference>
<reference evidence="1" key="2">
    <citation type="journal article" date="2022" name="Microbiol. Resour. Announc.">
        <title>Metagenome Sequencing to Explore Phylogenomics of Terrestrial Cyanobacteria.</title>
        <authorList>
            <person name="Ward R.D."/>
            <person name="Stajich J.E."/>
            <person name="Johansen J.R."/>
            <person name="Huntemann M."/>
            <person name="Clum A."/>
            <person name="Foster B."/>
            <person name="Foster B."/>
            <person name="Roux S."/>
            <person name="Palaniappan K."/>
            <person name="Varghese N."/>
            <person name="Mukherjee S."/>
            <person name="Reddy T.B.K."/>
            <person name="Daum C."/>
            <person name="Copeland A."/>
            <person name="Chen I.A."/>
            <person name="Ivanova N.N."/>
            <person name="Kyrpides N.C."/>
            <person name="Shapiro N."/>
            <person name="Eloe-Fadrosh E.A."/>
            <person name="Pietrasiak N."/>
        </authorList>
    </citation>
    <scope>NUCLEOTIDE SEQUENCE</scope>
    <source>
        <strain evidence="1">GSE-NOS-MK-12-04C</strain>
    </source>
</reference>
<gene>
    <name evidence="1" type="ORF">KME60_24825</name>
</gene>
<accession>A0A951QQF1</accession>
<evidence type="ECO:0000313" key="2">
    <source>
        <dbReference type="Proteomes" id="UP000729701"/>
    </source>
</evidence>
<proteinExistence type="predicted"/>
<dbReference type="EMBL" id="JAHHGZ010000032">
    <property type="protein sequence ID" value="MBW4670554.1"/>
    <property type="molecule type" value="Genomic_DNA"/>
</dbReference>
<name>A0A951QQF1_9CYAN</name>
<comment type="caution">
    <text evidence="1">The sequence shown here is derived from an EMBL/GenBank/DDBJ whole genome shotgun (WGS) entry which is preliminary data.</text>
</comment>
<evidence type="ECO:0000313" key="1">
    <source>
        <dbReference type="EMBL" id="MBW4670554.1"/>
    </source>
</evidence>
<organism evidence="1 2">
    <name type="scientific">Cyanomargarita calcarea GSE-NOS-MK-12-04C</name>
    <dbReference type="NCBI Taxonomy" id="2839659"/>
    <lineage>
        <taxon>Bacteria</taxon>
        <taxon>Bacillati</taxon>
        <taxon>Cyanobacteriota</taxon>
        <taxon>Cyanophyceae</taxon>
        <taxon>Nostocales</taxon>
        <taxon>Cyanomargaritaceae</taxon>
        <taxon>Cyanomargarita</taxon>
    </lineage>
</organism>